<comment type="caution">
    <text evidence="2">The sequence shown here is derived from an EMBL/GenBank/DDBJ whole genome shotgun (WGS) entry which is preliminary data.</text>
</comment>
<dbReference type="RefSeq" id="WP_094290541.1">
    <property type="nucleotide sequence ID" value="NZ_NOIG01000010.1"/>
</dbReference>
<dbReference type="OrthoDB" id="9779822at2"/>
<keyword evidence="3" id="KW-1185">Reference proteome</keyword>
<evidence type="ECO:0000313" key="3">
    <source>
        <dbReference type="Proteomes" id="UP000215441"/>
    </source>
</evidence>
<dbReference type="AlphaFoldDB" id="A0A235EJD8"/>
<name>A0A235EJD8_9BURK</name>
<dbReference type="EMBL" id="NOIG01000010">
    <property type="protein sequence ID" value="OYD49119.1"/>
    <property type="molecule type" value="Genomic_DNA"/>
</dbReference>
<organism evidence="2 3">
    <name type="scientific">Acidovorax kalamii</name>
    <dbReference type="NCBI Taxonomy" id="2004485"/>
    <lineage>
        <taxon>Bacteria</taxon>
        <taxon>Pseudomonadati</taxon>
        <taxon>Pseudomonadota</taxon>
        <taxon>Betaproteobacteria</taxon>
        <taxon>Burkholderiales</taxon>
        <taxon>Comamonadaceae</taxon>
        <taxon>Acidovorax</taxon>
    </lineage>
</organism>
<reference evidence="2 3" key="1">
    <citation type="submission" date="2017-07" db="EMBL/GenBank/DDBJ databases">
        <title>Acidovorax KNDSW TSA 6 genome sequence and assembly.</title>
        <authorList>
            <person name="Mayilraj S."/>
        </authorList>
    </citation>
    <scope>NUCLEOTIDE SEQUENCE [LARGE SCALE GENOMIC DNA]</scope>
    <source>
        <strain evidence="2 3">KNDSW-TSA6</strain>
    </source>
</reference>
<accession>A0A235EJD8</accession>
<gene>
    <name evidence="2" type="ORF">CBY09_15765</name>
</gene>
<evidence type="ECO:0000256" key="1">
    <source>
        <dbReference type="SAM" id="MobiDB-lite"/>
    </source>
</evidence>
<proteinExistence type="predicted"/>
<dbReference type="Pfam" id="PF03692">
    <property type="entry name" value="CxxCxxCC"/>
    <property type="match status" value="1"/>
</dbReference>
<dbReference type="Proteomes" id="UP000215441">
    <property type="component" value="Unassembled WGS sequence"/>
</dbReference>
<feature type="region of interest" description="Disordered" evidence="1">
    <location>
        <begin position="213"/>
        <end position="237"/>
    </location>
</feature>
<protein>
    <submittedName>
        <fullName evidence="2">Zinc/iron-chelating domain-containing protein</fullName>
    </submittedName>
</protein>
<dbReference type="InterPro" id="IPR005358">
    <property type="entry name" value="Puta_zinc/iron-chelating_dom"/>
</dbReference>
<sequence length="237" mass="25061">MLTDDERSAFLQSIARVRQRAAQALRQAQGADGADGAVAFIAQLHRGLDTVAEQARATGPQPACQAGCAHCCHLRVEATEPEVFHIAQHLRAQPAEALADALSALHRHVTTAALNPTNPARQACSFLVDERCSIYPVRPAACRKAHSLSAPHCAEQSATIPQNLRLLVDAEALMAGTALAYRDQPLPASAHELNAAVLAALSDPTALHRWHQGDPAALEPTPAPAQGPHTHSAPPHP</sequence>
<evidence type="ECO:0000313" key="2">
    <source>
        <dbReference type="EMBL" id="OYD49119.1"/>
    </source>
</evidence>